<reference evidence="2 3" key="1">
    <citation type="submission" date="2018-06" db="EMBL/GenBank/DDBJ databases">
        <authorList>
            <consortium name="Pathogen Informatics"/>
            <person name="Doyle S."/>
        </authorList>
    </citation>
    <scope>NUCLEOTIDE SEQUENCE [LARGE SCALE GENOMIC DNA]</scope>
    <source>
        <strain evidence="2 3">NCTC10723</strain>
    </source>
</reference>
<evidence type="ECO:0000256" key="1">
    <source>
        <dbReference type="SAM" id="SignalP"/>
    </source>
</evidence>
<dbReference type="OrthoDB" id="210273at2"/>
<protein>
    <recommendedName>
        <fullName evidence="4">KWG Leptospira</fullName>
    </recommendedName>
</protein>
<dbReference type="PROSITE" id="PS51257">
    <property type="entry name" value="PROKAR_LIPOPROTEIN"/>
    <property type="match status" value="1"/>
</dbReference>
<keyword evidence="1" id="KW-0732">Signal</keyword>
<gene>
    <name evidence="2" type="ORF">NCTC10723_00779</name>
</gene>
<dbReference type="EMBL" id="UGGU01000003">
    <property type="protein sequence ID" value="STO31331.1"/>
    <property type="molecule type" value="Genomic_DNA"/>
</dbReference>
<feature type="signal peptide" evidence="1">
    <location>
        <begin position="1"/>
        <end position="22"/>
    </location>
</feature>
<dbReference type="InterPro" id="IPR032774">
    <property type="entry name" value="WG_beta_rep"/>
</dbReference>
<name>A0A377GXP2_9FUSO</name>
<evidence type="ECO:0000313" key="3">
    <source>
        <dbReference type="Proteomes" id="UP000255328"/>
    </source>
</evidence>
<dbReference type="PANTHER" id="PTHR37841:SF1">
    <property type="entry name" value="DUF3298 DOMAIN-CONTAINING PROTEIN"/>
    <property type="match status" value="1"/>
</dbReference>
<sequence length="443" mass="50290">MSKKKKLLMLLGCALCLGLASCKNDNQTSQEATTKVYKKLNSEIDRVSPISNGKIIVEIDNKYGIQDLDGKIIENIEYDKIIRVLENCYYLEKAGMGVIKNIVNNKVVEVNEVGKISEEYLKIMYNNKVGVVDKDLNWVIPMEYDYLEFNKEYITVVKDGKIDLYDINMKKIDLKGAEKVLLGIGNYLYNVKDNKLGIMTPNGDVLVEPKYNNFLRLNEKDVVIGYKGNEKYLINLSKKIEELVDYDSFGEEGAGLILTLKDNKLGYINDIGEEIIPNKYEGAFKADSESEYLQVKEDGKWKLIHKDGKLYKELPYNDIGENKDEYTLVLLNDKFGYMDKNGDEKITPQYLSATSFEQGYAIVGIESGFGIINKKNEIVIPMIYDDIYIQSGYVYVTMDNKKGLLDLSGNEILPVAYDDLGAIDGNVLFYKKANESGYMEIGK</sequence>
<feature type="chain" id="PRO_5016878148" description="KWG Leptospira" evidence="1">
    <location>
        <begin position="23"/>
        <end position="443"/>
    </location>
</feature>
<dbReference type="RefSeq" id="WP_115269549.1">
    <property type="nucleotide sequence ID" value="NZ_UGGU01000003.1"/>
</dbReference>
<organism evidence="2 3">
    <name type="scientific">Fusobacterium necrogenes</name>
    <dbReference type="NCBI Taxonomy" id="858"/>
    <lineage>
        <taxon>Bacteria</taxon>
        <taxon>Fusobacteriati</taxon>
        <taxon>Fusobacteriota</taxon>
        <taxon>Fusobacteriia</taxon>
        <taxon>Fusobacteriales</taxon>
        <taxon>Fusobacteriaceae</taxon>
        <taxon>Fusobacterium</taxon>
    </lineage>
</organism>
<proteinExistence type="predicted"/>
<dbReference type="Pfam" id="PF14903">
    <property type="entry name" value="WG_beta_rep"/>
    <property type="match status" value="6"/>
</dbReference>
<keyword evidence="3" id="KW-1185">Reference proteome</keyword>
<accession>A0A377GXP2</accession>
<dbReference type="SUPFAM" id="SSF69360">
    <property type="entry name" value="Cell wall binding repeat"/>
    <property type="match status" value="1"/>
</dbReference>
<evidence type="ECO:0000313" key="2">
    <source>
        <dbReference type="EMBL" id="STO31331.1"/>
    </source>
</evidence>
<dbReference type="PANTHER" id="PTHR37841">
    <property type="entry name" value="GLR2918 PROTEIN"/>
    <property type="match status" value="1"/>
</dbReference>
<dbReference type="AlphaFoldDB" id="A0A377GXP2"/>
<dbReference type="Proteomes" id="UP000255328">
    <property type="component" value="Unassembled WGS sequence"/>
</dbReference>
<evidence type="ECO:0008006" key="4">
    <source>
        <dbReference type="Google" id="ProtNLM"/>
    </source>
</evidence>